<accession>A0ABR7R4K8</accession>
<dbReference type="Proteomes" id="UP000603940">
    <property type="component" value="Unassembled WGS sequence"/>
</dbReference>
<protein>
    <submittedName>
        <fullName evidence="2">Uncharacterized protein</fullName>
    </submittedName>
</protein>
<evidence type="ECO:0000313" key="2">
    <source>
        <dbReference type="EMBL" id="MBC9176650.1"/>
    </source>
</evidence>
<keyword evidence="3" id="KW-1185">Reference proteome</keyword>
<feature type="non-terminal residue" evidence="2">
    <location>
        <position position="224"/>
    </location>
</feature>
<gene>
    <name evidence="2" type="ORF">IBL25_06805</name>
</gene>
<evidence type="ECO:0000256" key="1">
    <source>
        <dbReference type="SAM" id="MobiDB-lite"/>
    </source>
</evidence>
<proteinExistence type="predicted"/>
<sequence length="224" mass="22447">MVDAESLRALRAVQRMLVQGGDGAPASLVGGTIATDGAVPGQAEAHGAMPAAEGIGLPPLHAARLAAEAPLPENAHIQPAPLSLTEPSSSTAPSPLLTLRIPAAAETPDLSFTMAQPPDGPLPDAAPPGAPVVDINVQPPAAVAGLEPAAAPSLPVAPRPVSSEAATVPTPSHEWPAEPSAVAPEGVDTQHAMPETPPREAPVVPNEPSMPEEPEPEEPPVVVP</sequence>
<organism evidence="2 3">
    <name type="scientific">Pseudoroseomonas ludipueritiae</name>
    <dbReference type="NCBI Taxonomy" id="198093"/>
    <lineage>
        <taxon>Bacteria</taxon>
        <taxon>Pseudomonadati</taxon>
        <taxon>Pseudomonadota</taxon>
        <taxon>Alphaproteobacteria</taxon>
        <taxon>Acetobacterales</taxon>
        <taxon>Acetobacteraceae</taxon>
        <taxon>Pseudoroseomonas</taxon>
    </lineage>
</organism>
<reference evidence="2 3" key="1">
    <citation type="journal article" date="2009" name="Int. J. Syst. Evol. Microbiol.">
        <title>Transfer of Teichococcus ludipueritiae and Muricoccus roseus to the genus Roseomonas, as Roseomonas ludipueritiae comb. nov. and Roseomonas rosea comb. nov., respectively, and emended description of the genus Roseomonas.</title>
        <authorList>
            <person name="Sanchez-Porro C."/>
            <person name="Gallego V."/>
            <person name="Busse H.J."/>
            <person name="Kampfer P."/>
            <person name="Ventosa A."/>
        </authorList>
    </citation>
    <scope>NUCLEOTIDE SEQUENCE [LARGE SCALE GENOMIC DNA]</scope>
    <source>
        <strain evidence="2 3">DSM 14915</strain>
    </source>
</reference>
<evidence type="ECO:0000313" key="3">
    <source>
        <dbReference type="Proteomes" id="UP000603940"/>
    </source>
</evidence>
<dbReference type="EMBL" id="JACTUZ010000017">
    <property type="protein sequence ID" value="MBC9176650.1"/>
    <property type="molecule type" value="Genomic_DNA"/>
</dbReference>
<name>A0ABR7R4K8_9PROT</name>
<comment type="caution">
    <text evidence="2">The sequence shown here is derived from an EMBL/GenBank/DDBJ whole genome shotgun (WGS) entry which is preliminary data.</text>
</comment>
<feature type="region of interest" description="Disordered" evidence="1">
    <location>
        <begin position="150"/>
        <end position="224"/>
    </location>
</feature>